<organism evidence="2 3">
    <name type="scientific">Gangjinia marincola</name>
    <dbReference type="NCBI Taxonomy" id="578463"/>
    <lineage>
        <taxon>Bacteria</taxon>
        <taxon>Pseudomonadati</taxon>
        <taxon>Bacteroidota</taxon>
        <taxon>Flavobacteriia</taxon>
        <taxon>Flavobacteriales</taxon>
        <taxon>Flavobacteriaceae</taxon>
        <taxon>Gangjinia</taxon>
    </lineage>
</organism>
<feature type="transmembrane region" description="Helical" evidence="1">
    <location>
        <begin position="202"/>
        <end position="226"/>
    </location>
</feature>
<feature type="transmembrane region" description="Helical" evidence="1">
    <location>
        <begin position="349"/>
        <end position="373"/>
    </location>
</feature>
<sequence>MYKHFISLQWKSFFRSASLGKSIALKILMAFLAIYFAVAFLVMGVALYPGLKKVFPDQDPVVLVNRLVLLWLAAELVIRFFMQTLPVISIKPLLINNVPKKKVVHFVLLKSFVSFFNLLDLLIIIPFAVFAAKEGDYGALNMAAWAFAMICLVYATNYANFLIKKKFADNLKAFLPFIIVAVVLIVLEYLDIFRITAFTGKMLNALIIQPYLAIIPLLIVVGLYVWNFNVLNSRFYLDASLKTKTKEAETTDLSWTRRFGEIAPFLQLDLKLIWRNKRPKTTIWLSLVLLGYGLIFYPQETYQGMPAFFVFVGIFMTGIFMINFGQFIPSWDSGYYSMMMSQNIPLRKYLASKAGLITFSVVVLFLLSIPYVYFGWNILALNVACALYNIGVNIPVLLFAGSFNKKKIDLEKSPFMNYQGTGATQWLVSLPLMLLPLLIWYGVYKLIGFDAATIVLGVLGIIGIALRGYFMNIIAGYYRKNKYSMIAGFKQEGE</sequence>
<feature type="transmembrane region" description="Helical" evidence="1">
    <location>
        <begin position="449"/>
        <end position="470"/>
    </location>
</feature>
<feature type="transmembrane region" description="Helical" evidence="1">
    <location>
        <begin position="281"/>
        <end position="299"/>
    </location>
</feature>
<comment type="caution">
    <text evidence="2">The sequence shown here is derived from an EMBL/GenBank/DDBJ whole genome shotgun (WGS) entry which is preliminary data.</text>
</comment>
<feature type="transmembrane region" description="Helical" evidence="1">
    <location>
        <begin position="103"/>
        <end position="130"/>
    </location>
</feature>
<feature type="transmembrane region" description="Helical" evidence="1">
    <location>
        <begin position="305"/>
        <end position="328"/>
    </location>
</feature>
<feature type="transmembrane region" description="Helical" evidence="1">
    <location>
        <begin position="379"/>
        <end position="403"/>
    </location>
</feature>
<dbReference type="Proteomes" id="UP001500507">
    <property type="component" value="Unassembled WGS sequence"/>
</dbReference>
<feature type="transmembrane region" description="Helical" evidence="1">
    <location>
        <begin position="142"/>
        <end position="161"/>
    </location>
</feature>
<reference evidence="3" key="1">
    <citation type="journal article" date="2019" name="Int. J. Syst. Evol. Microbiol.">
        <title>The Global Catalogue of Microorganisms (GCM) 10K type strain sequencing project: providing services to taxonomists for standard genome sequencing and annotation.</title>
        <authorList>
            <consortium name="The Broad Institute Genomics Platform"/>
            <consortium name="The Broad Institute Genome Sequencing Center for Infectious Disease"/>
            <person name="Wu L."/>
            <person name="Ma J."/>
        </authorList>
    </citation>
    <scope>NUCLEOTIDE SEQUENCE [LARGE SCALE GENOMIC DNA]</scope>
    <source>
        <strain evidence="3">JCM 16082</strain>
    </source>
</reference>
<feature type="transmembrane region" description="Helical" evidence="1">
    <location>
        <begin position="173"/>
        <end position="190"/>
    </location>
</feature>
<dbReference type="Pfam" id="PF18940">
    <property type="entry name" value="DUF5687"/>
    <property type="match status" value="1"/>
</dbReference>
<protein>
    <submittedName>
        <fullName evidence="2">DUF5687 family protein</fullName>
    </submittedName>
</protein>
<keyword evidence="1" id="KW-0472">Membrane</keyword>
<evidence type="ECO:0000313" key="2">
    <source>
        <dbReference type="EMBL" id="GAA0872782.1"/>
    </source>
</evidence>
<name>A0ABP3XWJ6_9FLAO</name>
<proteinExistence type="predicted"/>
<evidence type="ECO:0000313" key="3">
    <source>
        <dbReference type="Proteomes" id="UP001500507"/>
    </source>
</evidence>
<keyword evidence="1" id="KW-1133">Transmembrane helix</keyword>
<dbReference type="InterPro" id="IPR043742">
    <property type="entry name" value="DUF5687"/>
</dbReference>
<feature type="transmembrane region" description="Helical" evidence="1">
    <location>
        <begin position="63"/>
        <end position="82"/>
    </location>
</feature>
<feature type="transmembrane region" description="Helical" evidence="1">
    <location>
        <begin position="23"/>
        <end position="51"/>
    </location>
</feature>
<keyword evidence="1" id="KW-0812">Transmembrane</keyword>
<dbReference type="RefSeq" id="WP_343766705.1">
    <property type="nucleotide sequence ID" value="NZ_BAAAFG010000015.1"/>
</dbReference>
<accession>A0ABP3XWJ6</accession>
<evidence type="ECO:0000256" key="1">
    <source>
        <dbReference type="SAM" id="Phobius"/>
    </source>
</evidence>
<feature type="transmembrane region" description="Helical" evidence="1">
    <location>
        <begin position="424"/>
        <end position="443"/>
    </location>
</feature>
<gene>
    <name evidence="2" type="ORF">GCM10009117_19290</name>
</gene>
<dbReference type="EMBL" id="BAAAFG010000015">
    <property type="protein sequence ID" value="GAA0872782.1"/>
    <property type="molecule type" value="Genomic_DNA"/>
</dbReference>
<keyword evidence="3" id="KW-1185">Reference proteome</keyword>